<organism evidence="1 2">
    <name type="scientific">Piptocephalis cylindrospora</name>
    <dbReference type="NCBI Taxonomy" id="1907219"/>
    <lineage>
        <taxon>Eukaryota</taxon>
        <taxon>Fungi</taxon>
        <taxon>Fungi incertae sedis</taxon>
        <taxon>Zoopagomycota</taxon>
        <taxon>Zoopagomycotina</taxon>
        <taxon>Zoopagomycetes</taxon>
        <taxon>Zoopagales</taxon>
        <taxon>Piptocephalidaceae</taxon>
        <taxon>Piptocephalis</taxon>
    </lineage>
</organism>
<dbReference type="EMBL" id="KZ988433">
    <property type="protein sequence ID" value="RKP12207.1"/>
    <property type="molecule type" value="Genomic_DNA"/>
</dbReference>
<proteinExistence type="predicted"/>
<reference evidence="2" key="1">
    <citation type="journal article" date="2018" name="Nat. Microbiol.">
        <title>Leveraging single-cell genomics to expand the fungal tree of life.</title>
        <authorList>
            <person name="Ahrendt S.R."/>
            <person name="Quandt C.A."/>
            <person name="Ciobanu D."/>
            <person name="Clum A."/>
            <person name="Salamov A."/>
            <person name="Andreopoulos B."/>
            <person name="Cheng J.F."/>
            <person name="Woyke T."/>
            <person name="Pelin A."/>
            <person name="Henrissat B."/>
            <person name="Reynolds N.K."/>
            <person name="Benny G.L."/>
            <person name="Smith M.E."/>
            <person name="James T.Y."/>
            <person name="Grigoriev I.V."/>
        </authorList>
    </citation>
    <scope>NUCLEOTIDE SEQUENCE [LARGE SCALE GENOMIC DNA]</scope>
</reference>
<dbReference type="AlphaFoldDB" id="A0A4P9Y0G5"/>
<dbReference type="OrthoDB" id="3243290at2759"/>
<gene>
    <name evidence="1" type="ORF">BJ684DRAFT_21239</name>
</gene>
<accession>A0A4P9Y0G5</accession>
<evidence type="ECO:0000313" key="1">
    <source>
        <dbReference type="EMBL" id="RKP12207.1"/>
    </source>
</evidence>
<sequence length="752" mass="86039">MAKEREEGGSLTLDDYLSFFNFEESDVIPAGCNNLHAASYGYSEGHEEVPKRVRMESVTLPHHVPVEAQIDVDSVLWNVEELCIKVPLTIYPNPNRFENIKLNHQYVKCPGLEKPVPMGRTPHCLFGRARDSLAVHVIFPNLAPDIIPPGQDFLTNELLKLWYDKVIYQAFIHCLDSFKLQHIRSSWDNSAELDVGASIGHTLPAPSVRAITKKMREIVEADEDLCRRFGDFFFHAAFKGKKMTTSVPLSQLDNDEGFQAWRRTIHEEYTSIFGQEGIDGMMVDVGVEFIGSREMVEEYGPIHLTWKMDESIKMGLGITKAPRRMEWWLTGDLGGCVFDVGPSHPVCFQGNRPNFSYVQLYQLDKERLSGKTKHWMGRLDLEDMSSNNSRFMESYEILKRGIVEGFKQSSGVRFEGRMTSRLFLESANMGGFLTKCKEVMEEPSQYMQALPSLTAWRFKAVNLWLIMDGVRRVDLAQSGPETEAYRMVLASAYRGLYRGVYFSYHRAIVFGPRTRPKATSYGLSWASTNYNIAYRSRRLIDCVRGRARLEGLEGVVGASIEGATLELPDIMGPREKQVISPRVCEGGVENPEEIAASIMALLRQDMLNSSLKYQSGPSMTSWSLAQVRLAIPRRAEFSIGSRRSIKTWKKLFRYFFPERRTASQEFNRRTRWTRVGYMEAYLTALRVLQSGESCLPVDTSSRFDSELWRLFQQLDCSVRSLERKEFAHAHHGLIYIDLREEEQPRSELGDER</sequence>
<keyword evidence="2" id="KW-1185">Reference proteome</keyword>
<protein>
    <submittedName>
        <fullName evidence="1">Uncharacterized protein</fullName>
    </submittedName>
</protein>
<evidence type="ECO:0000313" key="2">
    <source>
        <dbReference type="Proteomes" id="UP000267251"/>
    </source>
</evidence>
<name>A0A4P9Y0G5_9FUNG</name>
<dbReference type="Proteomes" id="UP000267251">
    <property type="component" value="Unassembled WGS sequence"/>
</dbReference>